<dbReference type="GO" id="GO:0003899">
    <property type="term" value="F:DNA-directed RNA polymerase activity"/>
    <property type="evidence" value="ECO:0007669"/>
    <property type="project" value="UniProtKB-UniRule"/>
</dbReference>
<evidence type="ECO:0000256" key="3">
    <source>
        <dbReference type="ARBA" id="ARBA00022679"/>
    </source>
</evidence>
<dbReference type="PROSITE" id="PS50880">
    <property type="entry name" value="TOPRIM"/>
    <property type="match status" value="1"/>
</dbReference>
<evidence type="ECO:0000259" key="15">
    <source>
        <dbReference type="PROSITE" id="PS50880"/>
    </source>
</evidence>
<dbReference type="GO" id="GO:0003677">
    <property type="term" value="F:DNA binding"/>
    <property type="evidence" value="ECO:0007669"/>
    <property type="project" value="UniProtKB-KW"/>
</dbReference>
<proteinExistence type="inferred from homology"/>
<keyword evidence="4 12" id="KW-0548">Nucleotidyltransferase</keyword>
<keyword evidence="8 12" id="KW-0862">Zinc</keyword>
<evidence type="ECO:0000256" key="14">
    <source>
        <dbReference type="PIRSR" id="PIRSR002811-1"/>
    </source>
</evidence>
<dbReference type="AlphaFoldDB" id="E1Y9X0"/>
<comment type="cofactor">
    <cofactor evidence="12 13 14">
        <name>Zn(2+)</name>
        <dbReference type="ChEBI" id="CHEBI:29105"/>
    </cofactor>
    <text evidence="12 13 14">Binds 1 zinc ion per monomer.</text>
</comment>
<dbReference type="FunFam" id="3.90.580.10:FF:000001">
    <property type="entry name" value="DNA primase"/>
    <property type="match status" value="1"/>
</dbReference>
<dbReference type="GO" id="GO:1990077">
    <property type="term" value="C:primosome complex"/>
    <property type="evidence" value="ECO:0007669"/>
    <property type="project" value="UniProtKB-KW"/>
</dbReference>
<keyword evidence="6 12" id="KW-0479">Metal-binding</keyword>
<keyword evidence="2 12" id="KW-0639">Primosome</keyword>
<dbReference type="Gene3D" id="3.90.580.10">
    <property type="entry name" value="Zinc finger, CHC2-type domain"/>
    <property type="match status" value="1"/>
</dbReference>
<gene>
    <name evidence="12" type="primary">dnaG</name>
    <name evidence="16" type="ORF">N47_H21860</name>
</gene>
<dbReference type="GO" id="GO:0006269">
    <property type="term" value="P:DNA replication, synthesis of primer"/>
    <property type="evidence" value="ECO:0007669"/>
    <property type="project" value="UniProtKB-UniRule"/>
</dbReference>
<evidence type="ECO:0000256" key="11">
    <source>
        <dbReference type="ARBA" id="ARBA00023163"/>
    </source>
</evidence>
<comment type="function">
    <text evidence="12 13">RNA polymerase that catalyzes the synthesis of short RNA molecules used as primers for DNA polymerase during DNA replication.</text>
</comment>
<comment type="subunit">
    <text evidence="12">Monomer. Interacts with DnaB.</text>
</comment>
<dbReference type="PANTHER" id="PTHR30313">
    <property type="entry name" value="DNA PRIMASE"/>
    <property type="match status" value="1"/>
</dbReference>
<dbReference type="InterPro" id="IPR002694">
    <property type="entry name" value="Znf_CHC2"/>
</dbReference>
<dbReference type="HAMAP" id="MF_00974">
    <property type="entry name" value="DNA_primase_DnaG"/>
    <property type="match status" value="1"/>
</dbReference>
<comment type="similarity">
    <text evidence="12 13">Belongs to the DnaG primase family.</text>
</comment>
<dbReference type="Pfam" id="PF13155">
    <property type="entry name" value="Toprim_2"/>
    <property type="match status" value="1"/>
</dbReference>
<dbReference type="Pfam" id="PF10410">
    <property type="entry name" value="DnaB_bind"/>
    <property type="match status" value="1"/>
</dbReference>
<dbReference type="InterPro" id="IPR037068">
    <property type="entry name" value="DNA_primase_core_N_sf"/>
</dbReference>
<evidence type="ECO:0000256" key="13">
    <source>
        <dbReference type="PIRNR" id="PIRNR002811"/>
    </source>
</evidence>
<dbReference type="GO" id="GO:0000428">
    <property type="term" value="C:DNA-directed RNA polymerase complex"/>
    <property type="evidence" value="ECO:0007669"/>
    <property type="project" value="UniProtKB-KW"/>
</dbReference>
<keyword evidence="1 12" id="KW-0240">DNA-directed RNA polymerase</keyword>
<dbReference type="Pfam" id="PF08275">
    <property type="entry name" value="DNAG_N"/>
    <property type="match status" value="1"/>
</dbReference>
<dbReference type="InterPro" id="IPR036977">
    <property type="entry name" value="DNA_primase_Znf_CHC2"/>
</dbReference>
<dbReference type="Gene3D" id="3.90.980.10">
    <property type="entry name" value="DNA primase, catalytic core, N-terminal domain"/>
    <property type="match status" value="1"/>
</dbReference>
<dbReference type="CDD" id="cd03364">
    <property type="entry name" value="TOPRIM_DnaG_primases"/>
    <property type="match status" value="1"/>
</dbReference>
<dbReference type="GO" id="GO:0005737">
    <property type="term" value="C:cytoplasm"/>
    <property type="evidence" value="ECO:0007669"/>
    <property type="project" value="TreeGrafter"/>
</dbReference>
<dbReference type="SMART" id="SM00400">
    <property type="entry name" value="ZnF_CHCC"/>
    <property type="match status" value="1"/>
</dbReference>
<dbReference type="GO" id="GO:0008270">
    <property type="term" value="F:zinc ion binding"/>
    <property type="evidence" value="ECO:0007669"/>
    <property type="project" value="UniProtKB-UniRule"/>
</dbReference>
<dbReference type="SUPFAM" id="SSF57783">
    <property type="entry name" value="Zinc beta-ribbon"/>
    <property type="match status" value="1"/>
</dbReference>
<keyword evidence="3 12" id="KW-0808">Transferase</keyword>
<evidence type="ECO:0000256" key="5">
    <source>
        <dbReference type="ARBA" id="ARBA00022705"/>
    </source>
</evidence>
<dbReference type="InterPro" id="IPR034151">
    <property type="entry name" value="TOPRIM_DnaG_bac"/>
</dbReference>
<evidence type="ECO:0000256" key="2">
    <source>
        <dbReference type="ARBA" id="ARBA00022515"/>
    </source>
</evidence>
<dbReference type="Pfam" id="PF01807">
    <property type="entry name" value="Zn_ribbon_DnaG"/>
    <property type="match status" value="1"/>
</dbReference>
<dbReference type="InterPro" id="IPR030846">
    <property type="entry name" value="DnaG_bac"/>
</dbReference>
<evidence type="ECO:0000256" key="6">
    <source>
        <dbReference type="ARBA" id="ARBA00022723"/>
    </source>
</evidence>
<sequence length="623" mass="70385">MLFLAFFIPEEKIFEIKNAADIVDIISESVLLKKSGRNYVGLCPFHSEKTPSFTVNYEKQIFYCFGCGAGGNVFAYLTKKEGFTFPEAVKYVAGKYGIDIPVEKISPEKHKEISEKDSIFSINKQAMDFFKGCLLNEDNGKKALEYLKKRKISDNTIRDYHLGYAPDGWNVLLNYFAKKNVLTSMLEKAGLIIRKNKSEGFYDRFRNRIIFPIFDVNSQVIGFGGRVMDDSLPKYLNSPETIVFNKSQSLYGLNMARSECRITETVFIVEGYFDLLSLHENGIINSVATLGTAISSEHVKILRAIVGKDGKIILVYDSDDAGIKAAQRSIEIFDKGFADARILVLPSGYDPDSYLVKFGQQAFKNAVLSAQGTVSFLINSAIKKYGLSVEGKIHIVSELKNTLSSIEDNVARALYIRELSEKINIDESALHERVRETLSGITLNKYINKSDSNTISDNPDVAGYDSENSIIENRQRGTRLERQIITMMLQFSEMVPEIIKRDLLSGFTDDILKSIGNAIIDQQTLPEPNLRDAIPVFDNNEKNSIVAFLSIKDEVWDNKSCLELIKQFEYIYKRNKDTSIKKIKQAEETNDEKLLLELLRAKQIQAKNKRNSSLKALGGKTIW</sequence>
<dbReference type="InterPro" id="IPR019475">
    <property type="entry name" value="DNA_primase_DnaB-bd"/>
</dbReference>
<protein>
    <recommendedName>
        <fullName evidence="12 13">DNA primase</fullName>
        <ecNumber evidence="12">2.7.7.101</ecNumber>
    </recommendedName>
</protein>
<dbReference type="InterPro" id="IPR050219">
    <property type="entry name" value="DnaG_primase"/>
</dbReference>
<keyword evidence="5 12" id="KW-0235">DNA replication</keyword>
<evidence type="ECO:0000256" key="7">
    <source>
        <dbReference type="ARBA" id="ARBA00022771"/>
    </source>
</evidence>
<dbReference type="InterPro" id="IPR006295">
    <property type="entry name" value="DNA_primase_DnaG"/>
</dbReference>
<dbReference type="InterPro" id="IPR013264">
    <property type="entry name" value="DNAG_N"/>
</dbReference>
<evidence type="ECO:0000313" key="16">
    <source>
        <dbReference type="EMBL" id="CBX27364.1"/>
    </source>
</evidence>
<organism evidence="16">
    <name type="scientific">uncultured Desulfobacterium sp</name>
    <dbReference type="NCBI Taxonomy" id="201089"/>
    <lineage>
        <taxon>Bacteria</taxon>
        <taxon>Pseudomonadati</taxon>
        <taxon>Thermodesulfobacteriota</taxon>
        <taxon>Desulfobacteria</taxon>
        <taxon>Desulfobacterales</taxon>
        <taxon>Desulfobacteriaceae</taxon>
        <taxon>Desulfobacterium</taxon>
        <taxon>environmental samples</taxon>
    </lineage>
</organism>
<reference evidence="16" key="1">
    <citation type="journal article" date="2011" name="Environ. Microbiol.">
        <title>Genomic insights into the metabolic potential of the polycyclic aromatic hydrocarbon degrading sulfate-reducing Deltaproteobacterium N47.</title>
        <authorList>
            <person name="Bergmann F."/>
            <person name="Selesi D."/>
            <person name="Weinmaier T."/>
            <person name="Tischler P."/>
            <person name="Rattei T."/>
            <person name="Meckenstock R.U."/>
        </authorList>
    </citation>
    <scope>NUCLEOTIDE SEQUENCE</scope>
</reference>
<keyword evidence="11 12" id="KW-0804">Transcription</keyword>
<name>E1Y9X0_9BACT</name>
<feature type="domain" description="Toprim" evidence="15">
    <location>
        <begin position="264"/>
        <end position="348"/>
    </location>
</feature>
<dbReference type="PANTHER" id="PTHR30313:SF2">
    <property type="entry name" value="DNA PRIMASE"/>
    <property type="match status" value="1"/>
</dbReference>
<evidence type="ECO:0000256" key="4">
    <source>
        <dbReference type="ARBA" id="ARBA00022695"/>
    </source>
</evidence>
<accession>E1Y9X0</accession>
<dbReference type="Gene3D" id="3.40.1360.10">
    <property type="match status" value="1"/>
</dbReference>
<comment type="catalytic activity">
    <reaction evidence="12">
        <text>ssDNA + n NTP = ssDNA/pppN(pN)n-1 hybrid + (n-1) diphosphate.</text>
        <dbReference type="EC" id="2.7.7.101"/>
    </reaction>
</comment>
<evidence type="ECO:0000256" key="10">
    <source>
        <dbReference type="ARBA" id="ARBA00023125"/>
    </source>
</evidence>
<dbReference type="EC" id="2.7.7.101" evidence="12"/>
<dbReference type="SMART" id="SM00493">
    <property type="entry name" value="TOPRIM"/>
    <property type="match status" value="1"/>
</dbReference>
<dbReference type="EMBL" id="FR695866">
    <property type="protein sequence ID" value="CBX27364.1"/>
    <property type="molecule type" value="Genomic_DNA"/>
</dbReference>
<dbReference type="SUPFAM" id="SSF56731">
    <property type="entry name" value="DNA primase core"/>
    <property type="match status" value="1"/>
</dbReference>
<comment type="domain">
    <text evidence="12">Contains an N-terminal zinc-binding domain, a central core domain that contains the primase activity, and a C-terminal DnaB-binding domain.</text>
</comment>
<dbReference type="FunFam" id="3.90.980.10:FF:000001">
    <property type="entry name" value="DNA primase"/>
    <property type="match status" value="1"/>
</dbReference>
<evidence type="ECO:0000256" key="8">
    <source>
        <dbReference type="ARBA" id="ARBA00022833"/>
    </source>
</evidence>
<keyword evidence="9" id="KW-0460">Magnesium</keyword>
<keyword evidence="7 12" id="KW-0863">Zinc-finger</keyword>
<evidence type="ECO:0000256" key="9">
    <source>
        <dbReference type="ARBA" id="ARBA00022842"/>
    </source>
</evidence>
<dbReference type="PIRSF" id="PIRSF002811">
    <property type="entry name" value="DnaG"/>
    <property type="match status" value="1"/>
</dbReference>
<keyword evidence="10 12" id="KW-0238">DNA-binding</keyword>
<dbReference type="InterPro" id="IPR006171">
    <property type="entry name" value="TOPRIM_dom"/>
</dbReference>
<feature type="zinc finger region" description="CHC2-type" evidence="12 14">
    <location>
        <begin position="43"/>
        <end position="67"/>
    </location>
</feature>
<evidence type="ECO:0000256" key="12">
    <source>
        <dbReference type="HAMAP-Rule" id="MF_00974"/>
    </source>
</evidence>
<evidence type="ECO:0000256" key="1">
    <source>
        <dbReference type="ARBA" id="ARBA00022478"/>
    </source>
</evidence>
<dbReference type="NCBIfam" id="TIGR01391">
    <property type="entry name" value="dnaG"/>
    <property type="match status" value="1"/>
</dbReference>